<name>A0A1F7RZP2_9BACT</name>
<evidence type="ECO:0000313" key="1">
    <source>
        <dbReference type="EMBL" id="OGL47023.1"/>
    </source>
</evidence>
<dbReference type="EMBL" id="MGDE01000061">
    <property type="protein sequence ID" value="OGL47023.1"/>
    <property type="molecule type" value="Genomic_DNA"/>
</dbReference>
<protein>
    <recommendedName>
        <fullName evidence="3">DUF4878 domain-containing protein</fullName>
    </recommendedName>
</protein>
<gene>
    <name evidence="1" type="ORF">A2W05_02600</name>
</gene>
<evidence type="ECO:0000313" key="2">
    <source>
        <dbReference type="Proteomes" id="UP000178797"/>
    </source>
</evidence>
<reference evidence="1 2" key="1">
    <citation type="journal article" date="2016" name="Nat. Commun.">
        <title>Thousands of microbial genomes shed light on interconnected biogeochemical processes in an aquifer system.</title>
        <authorList>
            <person name="Anantharaman K."/>
            <person name="Brown C.T."/>
            <person name="Hug L.A."/>
            <person name="Sharon I."/>
            <person name="Castelle C.J."/>
            <person name="Probst A.J."/>
            <person name="Thomas B.C."/>
            <person name="Singh A."/>
            <person name="Wilkins M.J."/>
            <person name="Karaoz U."/>
            <person name="Brodie E.L."/>
            <person name="Williams K.H."/>
            <person name="Hubbard S.S."/>
            <person name="Banfield J.F."/>
        </authorList>
    </citation>
    <scope>NUCLEOTIDE SEQUENCE [LARGE SCALE GENOMIC DNA]</scope>
</reference>
<sequence length="145" mass="16553">MNTVVNRLNFRAIILLYAIVCLSIICGCESGGRAVINTTGSKDAVKDTFYKWRDAILNSDWKTAYELTSSILRDKYPSYEAWESDYKNSGIKRYLDNIDGIKDISLDDDGATIRLTTKDKNIVTFWAVVEYGHWRIGSKSPYYGR</sequence>
<dbReference type="AlphaFoldDB" id="A0A1F7RZP2"/>
<accession>A0A1F7RZP2</accession>
<dbReference type="PROSITE" id="PS51257">
    <property type="entry name" value="PROKAR_LIPOPROTEIN"/>
    <property type="match status" value="1"/>
</dbReference>
<organism evidence="1 2">
    <name type="scientific">Candidatus Schekmanbacteria bacterium RBG_16_38_10</name>
    <dbReference type="NCBI Taxonomy" id="1817879"/>
    <lineage>
        <taxon>Bacteria</taxon>
        <taxon>Candidatus Schekmaniibacteriota</taxon>
    </lineage>
</organism>
<dbReference type="Proteomes" id="UP000178797">
    <property type="component" value="Unassembled WGS sequence"/>
</dbReference>
<proteinExistence type="predicted"/>
<comment type="caution">
    <text evidence="1">The sequence shown here is derived from an EMBL/GenBank/DDBJ whole genome shotgun (WGS) entry which is preliminary data.</text>
</comment>
<evidence type="ECO:0008006" key="3">
    <source>
        <dbReference type="Google" id="ProtNLM"/>
    </source>
</evidence>